<evidence type="ECO:0000256" key="3">
    <source>
        <dbReference type="ARBA" id="ARBA00022679"/>
    </source>
</evidence>
<reference evidence="6 7" key="1">
    <citation type="journal article" date="2015" name="BMC Genomics">
        <title>Comparative genomics of Fructobacillus spp. and Leuconostoc spp. reveals niche-specific evolution of Fructobacillus spp.</title>
        <authorList>
            <person name="Endo A."/>
            <person name="Tanizawa Y."/>
            <person name="Tanaka N."/>
            <person name="Maeno S."/>
            <person name="Kumar H."/>
            <person name="Shiwa Y."/>
            <person name="Okada S."/>
            <person name="Yoshikawa H."/>
            <person name="Dicks L."/>
            <person name="Nakagawa J."/>
            <person name="Arita M."/>
        </authorList>
    </citation>
    <scope>NUCLEOTIDE SEQUENCE [LARGE SCALE GENOMIC DNA]</scope>
    <source>
        <strain evidence="6 7">JCM 12225</strain>
    </source>
</reference>
<proteinExistence type="inferred from homology"/>
<dbReference type="Proteomes" id="UP000253891">
    <property type="component" value="Unassembled WGS sequence"/>
</dbReference>
<dbReference type="SUPFAM" id="SSF53448">
    <property type="entry name" value="Nucleotide-diphospho-sugar transferases"/>
    <property type="match status" value="1"/>
</dbReference>
<dbReference type="STRING" id="157463.GCA_001047075_00434"/>
<keyword evidence="4" id="KW-1133">Transmembrane helix</keyword>
<gene>
    <name evidence="6" type="ORF">FFIC_200020</name>
</gene>
<dbReference type="GO" id="GO:0016757">
    <property type="term" value="F:glycosyltransferase activity"/>
    <property type="evidence" value="ECO:0007669"/>
    <property type="project" value="UniProtKB-KW"/>
</dbReference>
<organism evidence="6 7">
    <name type="scientific">Fructobacillus ficulneus</name>
    <dbReference type="NCBI Taxonomy" id="157463"/>
    <lineage>
        <taxon>Bacteria</taxon>
        <taxon>Bacillati</taxon>
        <taxon>Bacillota</taxon>
        <taxon>Bacilli</taxon>
        <taxon>Lactobacillales</taxon>
        <taxon>Lactobacillaceae</taxon>
        <taxon>Fructobacillus</taxon>
    </lineage>
</organism>
<keyword evidence="4" id="KW-0812">Transmembrane</keyword>
<evidence type="ECO:0000313" key="6">
    <source>
        <dbReference type="EMBL" id="GAO99508.1"/>
    </source>
</evidence>
<comment type="similarity">
    <text evidence="1">Belongs to the glycosyltransferase 2 family.</text>
</comment>
<dbReference type="Gene3D" id="3.90.550.10">
    <property type="entry name" value="Spore Coat Polysaccharide Biosynthesis Protein SpsA, Chain A"/>
    <property type="match status" value="1"/>
</dbReference>
<evidence type="ECO:0000259" key="5">
    <source>
        <dbReference type="Pfam" id="PF00535"/>
    </source>
</evidence>
<feature type="transmembrane region" description="Helical" evidence="4">
    <location>
        <begin position="244"/>
        <end position="266"/>
    </location>
</feature>
<dbReference type="EMBL" id="DF967997">
    <property type="protein sequence ID" value="GAO99508.1"/>
    <property type="molecule type" value="Genomic_DNA"/>
</dbReference>
<feature type="transmembrane region" description="Helical" evidence="4">
    <location>
        <begin position="315"/>
        <end position="333"/>
    </location>
</feature>
<dbReference type="RefSeq" id="WP_061992919.1">
    <property type="nucleotide sequence ID" value="NZ_DF967997.1"/>
</dbReference>
<dbReference type="CDD" id="cd06423">
    <property type="entry name" value="CESA_like"/>
    <property type="match status" value="1"/>
</dbReference>
<evidence type="ECO:0000256" key="1">
    <source>
        <dbReference type="ARBA" id="ARBA00006739"/>
    </source>
</evidence>
<dbReference type="Pfam" id="PF00535">
    <property type="entry name" value="Glycos_transf_2"/>
    <property type="match status" value="1"/>
</dbReference>
<feature type="transmembrane region" description="Helical" evidence="4">
    <location>
        <begin position="278"/>
        <end position="295"/>
    </location>
</feature>
<dbReference type="InterPro" id="IPR029044">
    <property type="entry name" value="Nucleotide-diphossugar_trans"/>
</dbReference>
<sequence length="343" mass="39538">MVKSYVTAIIPAHNEALVIKDCITSLITNGCDEIVVANDNSSDETYNICLELNVTVFNTVNNTARKAGAINQALKKYLNKSIDIDNHYILIVDADTVISQQWLIKSRDLIDSNDFDAVGSIFHADNNVGYLRYMQYLEWERYSSQISGLQKVFVLTGTASLIRLSKLHDVHKKNGFFYDEHCITEDFAMTIDLKEVGTRMISPVSVNCKTETMPSVKLLFLQRRRWYLGAMQQVFSRKLTKVTLFYLFQQIMLCVSVISFGLVLFADTYLLVENQMKMNLFWLFILLLFVFERVYTVWSLGWKARVIALFLLPELIYTYILQISYVAAILQFLSRSKGTWNHI</sequence>
<dbReference type="PANTHER" id="PTHR43630">
    <property type="entry name" value="POLY-BETA-1,6-N-ACETYL-D-GLUCOSAMINE SYNTHASE"/>
    <property type="match status" value="1"/>
</dbReference>
<dbReference type="AlphaFoldDB" id="A0A0K8MH69"/>
<keyword evidence="4" id="KW-0472">Membrane</keyword>
<accession>A0A0K8MH69</accession>
<dbReference type="PANTHER" id="PTHR43630:SF1">
    <property type="entry name" value="POLY-BETA-1,6-N-ACETYL-D-GLUCOSAMINE SYNTHASE"/>
    <property type="match status" value="1"/>
</dbReference>
<keyword evidence="3 6" id="KW-0808">Transferase</keyword>
<keyword evidence="2" id="KW-0328">Glycosyltransferase</keyword>
<name>A0A0K8MH69_9LACO</name>
<keyword evidence="7" id="KW-1185">Reference proteome</keyword>
<protein>
    <submittedName>
        <fullName evidence="6">Glycosyltransferase</fullName>
    </submittedName>
</protein>
<dbReference type="InterPro" id="IPR001173">
    <property type="entry name" value="Glyco_trans_2-like"/>
</dbReference>
<evidence type="ECO:0000256" key="2">
    <source>
        <dbReference type="ARBA" id="ARBA00022676"/>
    </source>
</evidence>
<evidence type="ECO:0000313" key="7">
    <source>
        <dbReference type="Proteomes" id="UP000253891"/>
    </source>
</evidence>
<evidence type="ECO:0000256" key="4">
    <source>
        <dbReference type="SAM" id="Phobius"/>
    </source>
</evidence>
<feature type="domain" description="Glycosyltransferase 2-like" evidence="5">
    <location>
        <begin position="8"/>
        <end position="168"/>
    </location>
</feature>